<dbReference type="GeneID" id="14011400"/>
<accession>K7PBF3</accession>
<proteinExistence type="predicted"/>
<feature type="compositionally biased region" description="Basic residues" evidence="1">
    <location>
        <begin position="21"/>
        <end position="32"/>
    </location>
</feature>
<dbReference type="Proteomes" id="UP000101183">
    <property type="component" value="Segment"/>
</dbReference>
<sequence length="1236" mass="139299">MDVIDLLASAQANLLGVFKSNKPRQNRKKNKPKSPVVDNDGTGSEDSFTSATGDDKSQGSGNDNLLEDDDDDTDKPKTKKGTGSQDQEDEEEDEEDENIPVRNNTKSTDASSAGTSISDTKVLADKTPVLPSSPVTDGSAAAAAPGKDNKKNRVNTPTFSRAKPQTPDATGKPKTPDATGKPKTPNATGKPKTPNAAATGGLVPTGAAVDFELNFNEEDDEDEEIPSGLLRVEDLDPDEIYMADFLANNWAVFRKEVSGLESDWGLYWRTFLELCESWECSVLQEAHAVWERSKTVVNDDSAQSSYNHNQIMSQLKSQRKDVCATINNKAAELFRANTSLADALQVCQSEISQHGRLSEIHLDQLLETVMFMLTNVNAIKMTADYQYQGLDKVWTEATAKLIEFKDVGAALDTQHNVLKALRYETEYKLQLFRLQKELKCVDRLSSSLAKARTSHLEIKKSVEEHKIEILKEFSDAVDHIKPGSKDRRNILSRFVRNKRDLEQQDKADKSHAKKIRKTIQESRAALYRIFEAWRLHPSDTLDTAIVTLLEYYLECVEQSCTIRLESRAIQMANQLAARHPDMFTSASGFQERTLMEEPAVLKSVGSLIGSIATAAEQIPYAGPWNEEKDVNQTSRLYNIFRAEAKRDAMKPLETDVYEEDEEGENQPRPQIEKVIDTETKDVVFDDYVRVGLRVNTVNDKSSVCGVYPTCTWQELLDWFDRSSEDGVSFSNCIDYLGKTKIQDVENLEPPVVKLILTDIPTYEEMLGALMLLDPDYMSRADDVNMYTATIIRYVVRLACLMVLSDCMERSQEAVIALQSYARSAYNAFISFIYYMNTGSWTFKLLGAAHECVAARFDNKRELESCLQEFEAKNKELHPLMVSYISDRQETLDWPVVTEQQYHEARGFTAISTWVRSGTCAPAAIPENHGCTKQILDQNVPVFRVSKVIGMPILESFADDQLDPVKAREQLDNILSTLESTQRRPYTIEDSPRQRLNFGDTDDEFEDESNEERTVERPYSRLYETSSDSVVSEIVTGEGPAPYIQQPSDLPQELRMDDINSRLMYDADVVLSSGLERYQAEDPQPLLPGEPTLRSMKLRDSDFTVITDVSNVSSLNINGLYSYYVSGNAGAAIQRYLAGRSDVSQSEIEQHMLQVWNHTGRPDGSFESKEVEERLKFIEEFWSTIKLTHPLSTESMQNFSLNIQRYTSTLSNLLMTLTEERRVMARGTPDEEYDETY</sequence>
<feature type="compositionally biased region" description="Polar residues" evidence="1">
    <location>
        <begin position="101"/>
        <end position="119"/>
    </location>
</feature>
<protein>
    <submittedName>
        <fullName evidence="2">Protein ORF43</fullName>
    </submittedName>
</protein>
<feature type="compositionally biased region" description="Polar residues" evidence="1">
    <location>
        <begin position="41"/>
        <end position="63"/>
    </location>
</feature>
<evidence type="ECO:0000313" key="2">
    <source>
        <dbReference type="EMBL" id="AFJ20479.1"/>
    </source>
</evidence>
<name>K7PBF3_CYHV2</name>
<dbReference type="EMBL" id="MN593216">
    <property type="protein sequence ID" value="QIV66861.1"/>
    <property type="molecule type" value="Genomic_DNA"/>
</dbReference>
<reference evidence="3" key="2">
    <citation type="submission" date="2019-10" db="EMBL/GenBank/DDBJ databases">
        <title>The complete genome of Cyprinid herpesvirus 2, a new strain isolated from Allogynogenetic crucian carp.</title>
        <authorList>
            <person name="Jiang Y."/>
            <person name="Wang H."/>
            <person name="Lu L."/>
        </authorList>
    </citation>
    <scope>NUCLEOTIDE SEQUENCE</scope>
    <source>
        <strain evidence="3">YC-01</strain>
    </source>
</reference>
<feature type="region of interest" description="Disordered" evidence="1">
    <location>
        <begin position="16"/>
        <end position="202"/>
    </location>
</feature>
<keyword evidence="4" id="KW-1185">Reference proteome</keyword>
<dbReference type="KEGG" id="vg:14011400"/>
<evidence type="ECO:0000256" key="1">
    <source>
        <dbReference type="SAM" id="MobiDB-lite"/>
    </source>
</evidence>
<reference evidence="2 4" key="1">
    <citation type="journal article" date="2013" name="J. Virol.">
        <title>Comparative genomics of carp herpesviruses.</title>
        <authorList>
            <person name="Davison A.J."/>
            <person name="Kurobe T."/>
            <person name="Gatherer D."/>
            <person name="Cunningham C."/>
            <person name="Korf I."/>
            <person name="Fukuda H."/>
            <person name="Hedrick R.P."/>
            <person name="Waltzek T.B."/>
        </authorList>
    </citation>
    <scope>NUCLEOTIDE SEQUENCE [LARGE SCALE GENOMIC DNA]</scope>
    <source>
        <strain evidence="2">ST-J1</strain>
    </source>
</reference>
<dbReference type="RefSeq" id="YP_007003864.1">
    <property type="nucleotide sequence ID" value="NC_019495.1"/>
</dbReference>
<feature type="compositionally biased region" description="Acidic residues" evidence="1">
    <location>
        <begin position="999"/>
        <end position="1009"/>
    </location>
</feature>
<evidence type="ECO:0000313" key="4">
    <source>
        <dbReference type="Proteomes" id="UP000101183"/>
    </source>
</evidence>
<gene>
    <name evidence="2" type="ORF">CyHV2_ORF43</name>
</gene>
<evidence type="ECO:0000313" key="3">
    <source>
        <dbReference type="EMBL" id="QIV66861.1"/>
    </source>
</evidence>
<organism evidence="2 4">
    <name type="scientific">Cyprinid herpesvirus 2</name>
    <name type="common">CyHV-2</name>
    <dbReference type="NCBI Taxonomy" id="317878"/>
    <lineage>
        <taxon>Viruses</taxon>
        <taxon>Duplodnaviria</taxon>
        <taxon>Heunggongvirae</taxon>
        <taxon>Peploviricota</taxon>
        <taxon>Herviviricetes</taxon>
        <taxon>Herpesvirales</taxon>
        <taxon>Alloherpesviridae</taxon>
        <taxon>Cyvirus</taxon>
        <taxon>Cyvirus cyprinidallo2</taxon>
    </lineage>
</organism>
<feature type="region of interest" description="Disordered" evidence="1">
    <location>
        <begin position="988"/>
        <end position="1015"/>
    </location>
</feature>
<dbReference type="EMBL" id="JQ815364">
    <property type="protein sequence ID" value="AFJ20479.1"/>
    <property type="molecule type" value="Genomic_DNA"/>
</dbReference>
<feature type="compositionally biased region" description="Acidic residues" evidence="1">
    <location>
        <begin position="86"/>
        <end position="98"/>
    </location>
</feature>